<dbReference type="EMBL" id="GU550522">
    <property type="protein sequence ID" value="ADG46031.1"/>
    <property type="molecule type" value="mRNA"/>
</dbReference>
<dbReference type="InterPro" id="IPR000086">
    <property type="entry name" value="NUDIX_hydrolase_dom"/>
</dbReference>
<keyword evidence="5" id="KW-0378">Hydrolase</keyword>
<evidence type="ECO:0000256" key="12">
    <source>
        <dbReference type="ARBA" id="ARBA00093663"/>
    </source>
</evidence>
<comment type="cofactor">
    <cofactor evidence="2">
        <name>Mg(2+)</name>
        <dbReference type="ChEBI" id="CHEBI:18420"/>
    </cofactor>
</comment>
<dbReference type="SUPFAM" id="SSF55811">
    <property type="entry name" value="Nudix"/>
    <property type="match status" value="1"/>
</dbReference>
<evidence type="ECO:0000259" key="13">
    <source>
        <dbReference type="PROSITE" id="PS51462"/>
    </source>
</evidence>
<protein>
    <recommendedName>
        <fullName evidence="11">m7GpppN-mRNA hydrolase NUDT17</fullName>
        <ecNumber evidence="8">3.6.1.62</ecNumber>
    </recommendedName>
    <alternativeName>
        <fullName evidence="12">Nucleoside diphosphate-linked moiety X motif 17</fullName>
    </alternativeName>
</protein>
<dbReference type="AlphaFoldDB" id="D6NKI4"/>
<dbReference type="GO" id="GO:0005777">
    <property type="term" value="C:peroxisome"/>
    <property type="evidence" value="ECO:0007669"/>
    <property type="project" value="TreeGrafter"/>
</dbReference>
<evidence type="ECO:0000256" key="3">
    <source>
        <dbReference type="ARBA" id="ARBA00005582"/>
    </source>
</evidence>
<feature type="domain" description="Nudix hydrolase" evidence="13">
    <location>
        <begin position="112"/>
        <end position="333"/>
    </location>
</feature>
<dbReference type="PANTHER" id="PTHR42904:SF1">
    <property type="entry name" value="NUCLEOSIDE DIPHOSPHATE-LINKED MOIETY X MOTIF 17"/>
    <property type="match status" value="1"/>
</dbReference>
<accession>D6NKI4</accession>
<dbReference type="Gene3D" id="3.90.79.10">
    <property type="entry name" value="Nucleoside Triphosphate Pyrophosphohydrolase"/>
    <property type="match status" value="1"/>
</dbReference>
<evidence type="ECO:0000256" key="2">
    <source>
        <dbReference type="ARBA" id="ARBA00001946"/>
    </source>
</evidence>
<evidence type="ECO:0000256" key="8">
    <source>
        <dbReference type="ARBA" id="ARBA00026102"/>
    </source>
</evidence>
<evidence type="ECO:0000256" key="5">
    <source>
        <dbReference type="ARBA" id="ARBA00022801"/>
    </source>
</evidence>
<evidence type="ECO:0000256" key="11">
    <source>
        <dbReference type="ARBA" id="ARBA00093621"/>
    </source>
</evidence>
<dbReference type="Pfam" id="PF00293">
    <property type="entry name" value="NUDIX"/>
    <property type="match status" value="1"/>
</dbReference>
<comment type="similarity">
    <text evidence="3">Belongs to the Nudix hydrolase family.</text>
</comment>
<dbReference type="InterPro" id="IPR050241">
    <property type="entry name" value="NAD-cap_RNA_hydrolase_NudC"/>
</dbReference>
<dbReference type="EC" id="3.6.1.62" evidence="8"/>
<keyword evidence="7" id="KW-0464">Manganese</keyword>
<sequence length="390" mass="45605">MDANNKGKKQNQTNSKPEVIKLKVGDDQQFQKIGICLLEKVKNEQSEKQLEEVQVNLYYDQKLGYAKLIDAQKQQQDRQNLVYQNIILQHANTCPHFQFSRLDQQFQLSQQTTGVAVCGIIIDKNNYVLLTKRNPEMRTYPRCWVFPGGQVDLGESFLNTVFREIKEEVGLNILLPQSQQEENFDFEEEFEQQSPKNQQNTIEEKEGGIEEEQENMFKRQTRLQKKIQDQKKKVETNQQMKKEDFLTKSAVHLMEDPKPLFLYESVFPTDIKINYPQRSSLVIFYALKIKESFKDIQLSQQRKEIDYSAWIPLELLNKLIEENAISDSEFLQQQIETGISINHNYFPIGHNCFVGKYPNQLGEGIGEAHIKAIRMLNLKYNKSTKVIKIK</sequence>
<dbReference type="OMA" id="AWIPLEL"/>
<dbReference type="PROSITE" id="PS00893">
    <property type="entry name" value="NUDIX_BOX"/>
    <property type="match status" value="1"/>
</dbReference>
<organism evidence="14">
    <name type="scientific">Tetrahymena thermophila</name>
    <dbReference type="NCBI Taxonomy" id="5911"/>
    <lineage>
        <taxon>Eukaryota</taxon>
        <taxon>Sar</taxon>
        <taxon>Alveolata</taxon>
        <taxon>Ciliophora</taxon>
        <taxon>Intramacronucleata</taxon>
        <taxon>Oligohymenophorea</taxon>
        <taxon>Hymenostomatida</taxon>
        <taxon>Tetrahymenina</taxon>
        <taxon>Tetrahymenidae</taxon>
        <taxon>Tetrahymena</taxon>
    </lineage>
</organism>
<dbReference type="PROSITE" id="PS51462">
    <property type="entry name" value="NUDIX"/>
    <property type="match status" value="1"/>
</dbReference>
<proteinExistence type="evidence at transcript level"/>
<comment type="catalytic activity">
    <reaction evidence="9">
        <text>a 5'-end (N(7)-methyl 5'-triphosphoguanosine)-ribonucleoside in mRNA + H2O = N(7)-methyl-GDP + a 5'-end phospho-ribonucleoside in mRNA + 2 H(+)</text>
        <dbReference type="Rhea" id="RHEA:67484"/>
        <dbReference type="Rhea" id="RHEA-COMP:15692"/>
        <dbReference type="Rhea" id="RHEA-COMP:17167"/>
        <dbReference type="ChEBI" id="CHEBI:15377"/>
        <dbReference type="ChEBI" id="CHEBI:15378"/>
        <dbReference type="ChEBI" id="CHEBI:63714"/>
        <dbReference type="ChEBI" id="CHEBI:138282"/>
        <dbReference type="ChEBI" id="CHEBI:156461"/>
        <dbReference type="EC" id="3.6.1.62"/>
    </reaction>
</comment>
<reference evidence="14" key="1">
    <citation type="submission" date="2010-01" db="EMBL/GenBank/DDBJ databases">
        <title>RNAi-dependent recruitment of a polycomb repressive complex for heterochromatin formation in Tetrahymena.</title>
        <authorList>
            <person name="Taverna S.D."/>
            <person name="Molascon A.J."/>
            <person name="Basrur V."/>
            <person name="Ueberheide B."/>
            <person name="Chait B.T."/>
            <person name="Allis D.C."/>
            <person name="Mochizuki K."/>
            <person name="Liu Y."/>
        </authorList>
    </citation>
    <scope>NUCLEOTIDE SEQUENCE</scope>
</reference>
<evidence type="ECO:0000313" key="14">
    <source>
        <dbReference type="EMBL" id="ADG46031.1"/>
    </source>
</evidence>
<evidence type="ECO:0000256" key="10">
    <source>
        <dbReference type="ARBA" id="ARBA00093415"/>
    </source>
</evidence>
<dbReference type="GO" id="GO:0140933">
    <property type="term" value="F:5'-(N(7)-methylguanosine 5'-triphospho)-[mRNA] hydrolase activity"/>
    <property type="evidence" value="ECO:0007669"/>
    <property type="project" value="UniProtKB-EC"/>
</dbReference>
<dbReference type="InterPro" id="IPR020084">
    <property type="entry name" value="NUDIX_hydrolase_CS"/>
</dbReference>
<dbReference type="GO" id="GO:0035529">
    <property type="term" value="F:NADH pyrophosphatase activity"/>
    <property type="evidence" value="ECO:0007669"/>
    <property type="project" value="TreeGrafter"/>
</dbReference>
<dbReference type="InterPro" id="IPR015797">
    <property type="entry name" value="NUDIX_hydrolase-like_dom_sf"/>
</dbReference>
<keyword evidence="4" id="KW-0479">Metal-binding</keyword>
<evidence type="ECO:0000256" key="1">
    <source>
        <dbReference type="ARBA" id="ARBA00001936"/>
    </source>
</evidence>
<evidence type="ECO:0000256" key="7">
    <source>
        <dbReference type="ARBA" id="ARBA00023211"/>
    </source>
</evidence>
<evidence type="ECO:0000256" key="6">
    <source>
        <dbReference type="ARBA" id="ARBA00022842"/>
    </source>
</evidence>
<dbReference type="PANTHER" id="PTHR42904">
    <property type="entry name" value="NUDIX HYDROLASE, NUDC SUBFAMILY"/>
    <property type="match status" value="1"/>
</dbReference>
<dbReference type="GO" id="GO:0046872">
    <property type="term" value="F:metal ion binding"/>
    <property type="evidence" value="ECO:0007669"/>
    <property type="project" value="UniProtKB-KW"/>
</dbReference>
<dbReference type="GO" id="GO:0005829">
    <property type="term" value="C:cytosol"/>
    <property type="evidence" value="ECO:0007669"/>
    <property type="project" value="TreeGrafter"/>
</dbReference>
<name>D6NKI4_TETTH</name>
<evidence type="ECO:0000256" key="4">
    <source>
        <dbReference type="ARBA" id="ARBA00022723"/>
    </source>
</evidence>
<keyword evidence="6" id="KW-0460">Magnesium</keyword>
<evidence type="ECO:0000256" key="9">
    <source>
        <dbReference type="ARBA" id="ARBA00093205"/>
    </source>
</evidence>
<gene>
    <name evidence="14" type="primary">NUD1</name>
</gene>
<dbReference type="GO" id="GO:0006742">
    <property type="term" value="P:NADP+ catabolic process"/>
    <property type="evidence" value="ECO:0007669"/>
    <property type="project" value="TreeGrafter"/>
</dbReference>
<comment type="cofactor">
    <cofactor evidence="1">
        <name>Mn(2+)</name>
        <dbReference type="ChEBI" id="CHEBI:29035"/>
    </cofactor>
</comment>
<dbReference type="CDD" id="cd04694">
    <property type="entry name" value="NUDIX_Nudt17"/>
    <property type="match status" value="1"/>
</dbReference>
<dbReference type="InterPro" id="IPR033716">
    <property type="entry name" value="Nudt17_dom"/>
</dbReference>
<dbReference type="GO" id="GO:0019677">
    <property type="term" value="P:NAD+ catabolic process"/>
    <property type="evidence" value="ECO:0007669"/>
    <property type="project" value="TreeGrafter"/>
</dbReference>
<comment type="function">
    <text evidence="10">Acts as a decapping enzyme capable of hydrolyzing monomethylated capped RNAs (in vitro). Hydrolyzes monomethylated capped RNA after alpha and beta phosphates to form N(7)-methyl-GDP. Shows low activity towards unmethylated capped RNA.</text>
</comment>